<dbReference type="RefSeq" id="WP_055112040.1">
    <property type="nucleotide sequence ID" value="NZ_CANKXR010000005.1"/>
</dbReference>
<proteinExistence type="predicted"/>
<dbReference type="EMBL" id="CXWC01000011">
    <property type="protein sequence ID" value="CTQ74046.1"/>
    <property type="molecule type" value="Genomic_DNA"/>
</dbReference>
<evidence type="ECO:0000313" key="2">
    <source>
        <dbReference type="EMBL" id="CTQ74046.1"/>
    </source>
</evidence>
<dbReference type="STRING" id="311410.LA5095_00754"/>
<keyword evidence="3" id="KW-1185">Reference proteome</keyword>
<dbReference type="Proteomes" id="UP000049983">
    <property type="component" value="Unassembled WGS sequence"/>
</dbReference>
<reference evidence="3" key="1">
    <citation type="submission" date="2015-07" db="EMBL/GenBank/DDBJ databases">
        <authorList>
            <person name="Rodrigo-Torres Lidia"/>
            <person name="Arahal R.David."/>
        </authorList>
    </citation>
    <scope>NUCLEOTIDE SEQUENCE [LARGE SCALE GENOMIC DNA]</scope>
    <source>
        <strain evidence="3">CECT 5096</strain>
    </source>
</reference>
<name>A0A0M6ZE29_9HYPH</name>
<evidence type="ECO:0000256" key="1">
    <source>
        <dbReference type="SAM" id="Phobius"/>
    </source>
</evidence>
<protein>
    <submittedName>
        <fullName evidence="2">Uncharacterized protein</fullName>
    </submittedName>
</protein>
<keyword evidence="1" id="KW-1133">Transmembrane helix</keyword>
<keyword evidence="1" id="KW-0812">Transmembrane</keyword>
<dbReference type="AlphaFoldDB" id="A0A0M6ZE29"/>
<evidence type="ECO:0000313" key="3">
    <source>
        <dbReference type="Proteomes" id="UP000049983"/>
    </source>
</evidence>
<feature type="transmembrane region" description="Helical" evidence="1">
    <location>
        <begin position="31"/>
        <end position="53"/>
    </location>
</feature>
<feature type="transmembrane region" description="Helical" evidence="1">
    <location>
        <begin position="7"/>
        <end position="25"/>
    </location>
</feature>
<sequence length="71" mass="8026">MTIFINPWIFLIWVVAAWIIGILGRDTRFGFVGNFLIAFVFSPVVGILVLLAAERAKSPLAVRKRKGRRII</sequence>
<accession>A0A0M6ZE29</accession>
<keyword evidence="1" id="KW-0472">Membrane</keyword>
<dbReference type="GeneID" id="97671220"/>
<organism evidence="2 3">
    <name type="scientific">Roseibium album</name>
    <dbReference type="NCBI Taxonomy" id="311410"/>
    <lineage>
        <taxon>Bacteria</taxon>
        <taxon>Pseudomonadati</taxon>
        <taxon>Pseudomonadota</taxon>
        <taxon>Alphaproteobacteria</taxon>
        <taxon>Hyphomicrobiales</taxon>
        <taxon>Stappiaceae</taxon>
        <taxon>Roseibium</taxon>
    </lineage>
</organism>
<gene>
    <name evidence="2" type="ORF">LA5096_03894</name>
</gene>
<dbReference type="OrthoDB" id="9134123at2"/>